<dbReference type="PROSITE" id="PS51257">
    <property type="entry name" value="PROKAR_LIPOPROTEIN"/>
    <property type="match status" value="1"/>
</dbReference>
<dbReference type="Proteomes" id="UP000219621">
    <property type="component" value="Unassembled WGS sequence"/>
</dbReference>
<accession>A0A286GK99</accession>
<feature type="compositionally biased region" description="Pro residues" evidence="1">
    <location>
        <begin position="142"/>
        <end position="151"/>
    </location>
</feature>
<dbReference type="OrthoDB" id="7363652at2"/>
<reference evidence="4" key="1">
    <citation type="submission" date="2017-09" db="EMBL/GenBank/DDBJ databases">
        <authorList>
            <person name="Varghese N."/>
            <person name="Submissions S."/>
        </authorList>
    </citation>
    <scope>NUCLEOTIDE SEQUENCE [LARGE SCALE GENOMIC DNA]</scope>
    <source>
        <strain evidence="4">USBA 140</strain>
    </source>
</reference>
<feature type="signal peptide" evidence="2">
    <location>
        <begin position="1"/>
        <end position="20"/>
    </location>
</feature>
<sequence length="163" mass="17023">MPRSAAVALVAALASGLAACAPEPFVDMRREAGTLTTVGASTLDRPAVCYNTANATREEVQALADAVCAETGRVAVYESTDLLRCTALQPHRSLFRCVKPERTIAVDGVRRLQPGVLGVRVPNQGVTPPADGAGKDDDLPIPQVPPLPEKPQSPDGDGLLGIF</sequence>
<dbReference type="AlphaFoldDB" id="A0A286GK99"/>
<dbReference type="EMBL" id="OCNJ01000005">
    <property type="protein sequence ID" value="SOD95930.1"/>
    <property type="molecule type" value="Genomic_DNA"/>
</dbReference>
<evidence type="ECO:0000313" key="4">
    <source>
        <dbReference type="Proteomes" id="UP000219621"/>
    </source>
</evidence>
<dbReference type="RefSeq" id="WP_141415127.1">
    <property type="nucleotide sequence ID" value="NZ_OCNJ01000005.1"/>
</dbReference>
<keyword evidence="2" id="KW-0732">Signal</keyword>
<organism evidence="3 4">
    <name type="scientific">Caenispirillum bisanense</name>
    <dbReference type="NCBI Taxonomy" id="414052"/>
    <lineage>
        <taxon>Bacteria</taxon>
        <taxon>Pseudomonadati</taxon>
        <taxon>Pseudomonadota</taxon>
        <taxon>Alphaproteobacteria</taxon>
        <taxon>Rhodospirillales</taxon>
        <taxon>Novispirillaceae</taxon>
        <taxon>Caenispirillum</taxon>
    </lineage>
</organism>
<keyword evidence="4" id="KW-1185">Reference proteome</keyword>
<gene>
    <name evidence="3" type="ORF">SAMN05421508_10567</name>
</gene>
<evidence type="ECO:0008006" key="5">
    <source>
        <dbReference type="Google" id="ProtNLM"/>
    </source>
</evidence>
<evidence type="ECO:0000256" key="2">
    <source>
        <dbReference type="SAM" id="SignalP"/>
    </source>
</evidence>
<evidence type="ECO:0000313" key="3">
    <source>
        <dbReference type="EMBL" id="SOD95930.1"/>
    </source>
</evidence>
<evidence type="ECO:0000256" key="1">
    <source>
        <dbReference type="SAM" id="MobiDB-lite"/>
    </source>
</evidence>
<feature type="region of interest" description="Disordered" evidence="1">
    <location>
        <begin position="120"/>
        <end position="163"/>
    </location>
</feature>
<proteinExistence type="predicted"/>
<name>A0A286GK99_9PROT</name>
<feature type="chain" id="PRO_5012041236" description="Lipoprotein" evidence="2">
    <location>
        <begin position="21"/>
        <end position="163"/>
    </location>
</feature>
<protein>
    <recommendedName>
        <fullName evidence="5">Lipoprotein</fullName>
    </recommendedName>
</protein>